<dbReference type="InterPro" id="IPR000719">
    <property type="entry name" value="Prot_kinase_dom"/>
</dbReference>
<evidence type="ECO:0000256" key="13">
    <source>
        <dbReference type="PROSITE-ProRule" id="PRU10141"/>
    </source>
</evidence>
<dbReference type="PROSITE" id="PS00108">
    <property type="entry name" value="PROTEIN_KINASE_ST"/>
    <property type="match status" value="1"/>
</dbReference>
<feature type="domain" description="EGF-like" evidence="16">
    <location>
        <begin position="66"/>
        <end position="103"/>
    </location>
</feature>
<dbReference type="SUPFAM" id="SSF57196">
    <property type="entry name" value="EGF/Laminin"/>
    <property type="match status" value="1"/>
</dbReference>
<keyword evidence="5" id="KW-0677">Repeat</keyword>
<sequence length="463" mass="51861">MPKVELLPVVLDWAVGDTDCDKSQDTQNYLYQENSVCHDFGNGPGYRCKSSKGYQGNPCLLNGCQDINECEDPTLNNCTHSCNNTLGSYTCHCPKGFNGDGREGGKGCTSGQDKSQEVIVVIARTWPIEGEYTARCTGIIKVLAVLAVMVSVVYWGFKQRNDIKRRERCFKQNGGVILRKLLCQCEEPDQFLKIFTEKELKKATNNFKQTNVIGQGGYGTVHTGTLADGTMVAIKKSKVIDQNQMEQFVNETPIPFLVSELIPNKTLFHHIHEQGYPSAMPLDVQLKIATEIAEALAHMHAATQIIHRDVKSANILLSDDYTAKVSDFGISRFVPLDKTHISTLVKGTFGYIDPVYFRSGNLTEKSDVYSFGVVLVELLTGEKVHSLDRPEKERGLAAYFISSLEENRLLEVLDDQVKKDGYGWRTAQRSCELAESCLELDGDKRPTMKEVKDKIQELRNYFI</sequence>
<evidence type="ECO:0000256" key="3">
    <source>
        <dbReference type="ARBA" id="ARBA00022679"/>
    </source>
</evidence>
<feature type="domain" description="Protein kinase" evidence="15">
    <location>
        <begin position="207"/>
        <end position="463"/>
    </location>
</feature>
<dbReference type="InterPro" id="IPR000742">
    <property type="entry name" value="EGF"/>
</dbReference>
<dbReference type="Proteomes" id="UP001188597">
    <property type="component" value="Unassembled WGS sequence"/>
</dbReference>
<keyword evidence="3" id="KW-0808">Transferase</keyword>
<comment type="similarity">
    <text evidence="14">Belongs to the protein kinase superfamily.</text>
</comment>
<evidence type="ECO:0000256" key="8">
    <source>
        <dbReference type="ARBA" id="ARBA00022840"/>
    </source>
</evidence>
<keyword evidence="1 14" id="KW-0723">Serine/threonine-protein kinase</keyword>
<dbReference type="GO" id="GO:0007166">
    <property type="term" value="P:cell surface receptor signaling pathway"/>
    <property type="evidence" value="ECO:0007669"/>
    <property type="project" value="InterPro"/>
</dbReference>
<keyword evidence="18" id="KW-1185">Reference proteome</keyword>
<dbReference type="SMART" id="SM00220">
    <property type="entry name" value="S_TKc"/>
    <property type="match status" value="1"/>
</dbReference>
<keyword evidence="7" id="KW-0418">Kinase</keyword>
<evidence type="ECO:0000256" key="2">
    <source>
        <dbReference type="ARBA" id="ARBA00022536"/>
    </source>
</evidence>
<evidence type="ECO:0000256" key="14">
    <source>
        <dbReference type="RuleBase" id="RU000304"/>
    </source>
</evidence>
<evidence type="ECO:0000259" key="15">
    <source>
        <dbReference type="PROSITE" id="PS50011"/>
    </source>
</evidence>
<evidence type="ECO:0000313" key="18">
    <source>
        <dbReference type="Proteomes" id="UP001188597"/>
    </source>
</evidence>
<evidence type="ECO:0000256" key="1">
    <source>
        <dbReference type="ARBA" id="ARBA00022527"/>
    </source>
</evidence>
<dbReference type="AlphaFoldDB" id="A0AA88WE60"/>
<dbReference type="Gene3D" id="3.30.200.20">
    <property type="entry name" value="Phosphorylase Kinase, domain 1"/>
    <property type="match status" value="1"/>
</dbReference>
<keyword evidence="4" id="KW-0732">Signal</keyword>
<comment type="caution">
    <text evidence="17">The sequence shown here is derived from an EMBL/GenBank/DDBJ whole genome shotgun (WGS) entry which is preliminary data.</text>
</comment>
<dbReference type="PROSITE" id="PS50011">
    <property type="entry name" value="PROTEIN_KINASE_DOM"/>
    <property type="match status" value="1"/>
</dbReference>
<dbReference type="GO" id="GO:0005509">
    <property type="term" value="F:calcium ion binding"/>
    <property type="evidence" value="ECO:0007669"/>
    <property type="project" value="InterPro"/>
</dbReference>
<evidence type="ECO:0000256" key="7">
    <source>
        <dbReference type="ARBA" id="ARBA00022777"/>
    </source>
</evidence>
<dbReference type="PANTHER" id="PTHR27005">
    <property type="entry name" value="WALL-ASSOCIATED RECEPTOR KINASE-LIKE 21"/>
    <property type="match status" value="1"/>
</dbReference>
<dbReference type="GO" id="GO:0005886">
    <property type="term" value="C:plasma membrane"/>
    <property type="evidence" value="ECO:0007669"/>
    <property type="project" value="TreeGrafter"/>
</dbReference>
<evidence type="ECO:0000256" key="9">
    <source>
        <dbReference type="ARBA" id="ARBA00023157"/>
    </source>
</evidence>
<dbReference type="FunFam" id="2.10.25.10:FF:000038">
    <property type="entry name" value="Fibrillin 2"/>
    <property type="match status" value="1"/>
</dbReference>
<dbReference type="PANTHER" id="PTHR27005:SF407">
    <property type="entry name" value="PROTEIN KINASE DOMAIN-CONTAINING PROTEIN"/>
    <property type="match status" value="1"/>
</dbReference>
<feature type="binding site" evidence="13">
    <location>
        <position position="236"/>
    </location>
    <ligand>
        <name>ATP</name>
        <dbReference type="ChEBI" id="CHEBI:30616"/>
    </ligand>
</feature>
<proteinExistence type="inferred from homology"/>
<reference evidence="17" key="1">
    <citation type="submission" date="2022-12" db="EMBL/GenBank/DDBJ databases">
        <title>Draft genome assemblies for two species of Escallonia (Escalloniales).</title>
        <authorList>
            <person name="Chanderbali A."/>
            <person name="Dervinis C."/>
            <person name="Anghel I."/>
            <person name="Soltis D."/>
            <person name="Soltis P."/>
            <person name="Zapata F."/>
        </authorList>
    </citation>
    <scope>NUCLEOTIDE SEQUENCE</scope>
    <source>
        <strain evidence="17">UCBG64.0493</strain>
        <tissue evidence="17">Leaf</tissue>
    </source>
</reference>
<dbReference type="InterPro" id="IPR017441">
    <property type="entry name" value="Protein_kinase_ATP_BS"/>
</dbReference>
<keyword evidence="9" id="KW-1015">Disulfide bond</keyword>
<dbReference type="PROSITE" id="PS00010">
    <property type="entry name" value="ASX_HYDROXYL"/>
    <property type="match status" value="1"/>
</dbReference>
<protein>
    <submittedName>
        <fullName evidence="17">Uncharacterized protein</fullName>
    </submittedName>
</protein>
<dbReference type="Pfam" id="PF07645">
    <property type="entry name" value="EGF_CA"/>
    <property type="match status" value="1"/>
</dbReference>
<name>A0AA88WE60_9ASTE</name>
<comment type="catalytic activity">
    <reaction evidence="11">
        <text>L-threonyl-[protein] + ATP = O-phospho-L-threonyl-[protein] + ADP + H(+)</text>
        <dbReference type="Rhea" id="RHEA:46608"/>
        <dbReference type="Rhea" id="RHEA-COMP:11060"/>
        <dbReference type="Rhea" id="RHEA-COMP:11605"/>
        <dbReference type="ChEBI" id="CHEBI:15378"/>
        <dbReference type="ChEBI" id="CHEBI:30013"/>
        <dbReference type="ChEBI" id="CHEBI:30616"/>
        <dbReference type="ChEBI" id="CHEBI:61977"/>
        <dbReference type="ChEBI" id="CHEBI:456216"/>
    </reaction>
</comment>
<comment type="caution">
    <text evidence="12">Lacks conserved residue(s) required for the propagation of feature annotation.</text>
</comment>
<accession>A0AA88WE60</accession>
<dbReference type="SMART" id="SM00179">
    <property type="entry name" value="EGF_CA"/>
    <property type="match status" value="1"/>
</dbReference>
<dbReference type="InterPro" id="IPR008271">
    <property type="entry name" value="Ser/Thr_kinase_AS"/>
</dbReference>
<dbReference type="InterPro" id="IPR045274">
    <property type="entry name" value="WAK-like"/>
</dbReference>
<evidence type="ECO:0000256" key="6">
    <source>
        <dbReference type="ARBA" id="ARBA00022741"/>
    </source>
</evidence>
<evidence type="ECO:0000313" key="17">
    <source>
        <dbReference type="EMBL" id="KAK3025932.1"/>
    </source>
</evidence>
<dbReference type="FunFam" id="1.10.510.10:FF:000084">
    <property type="entry name" value="Wall-associated receptor kinase 2"/>
    <property type="match status" value="1"/>
</dbReference>
<evidence type="ECO:0000259" key="16">
    <source>
        <dbReference type="PROSITE" id="PS50026"/>
    </source>
</evidence>
<dbReference type="SUPFAM" id="SSF56112">
    <property type="entry name" value="Protein kinase-like (PK-like)"/>
    <property type="match status" value="1"/>
</dbReference>
<dbReference type="Pfam" id="PF00069">
    <property type="entry name" value="Pkinase"/>
    <property type="match status" value="1"/>
</dbReference>
<evidence type="ECO:0000256" key="11">
    <source>
        <dbReference type="ARBA" id="ARBA00047951"/>
    </source>
</evidence>
<keyword evidence="8 13" id="KW-0067">ATP-binding</keyword>
<dbReference type="InterPro" id="IPR001881">
    <property type="entry name" value="EGF-like_Ca-bd_dom"/>
</dbReference>
<dbReference type="Gene3D" id="1.10.510.10">
    <property type="entry name" value="Transferase(Phosphotransferase) domain 1"/>
    <property type="match status" value="1"/>
</dbReference>
<keyword evidence="2 12" id="KW-0245">EGF-like domain</keyword>
<dbReference type="InterPro" id="IPR049883">
    <property type="entry name" value="NOTCH1_EGF-like"/>
</dbReference>
<keyword evidence="6 13" id="KW-0547">Nucleotide-binding</keyword>
<dbReference type="GO" id="GO:0005524">
    <property type="term" value="F:ATP binding"/>
    <property type="evidence" value="ECO:0007669"/>
    <property type="project" value="UniProtKB-UniRule"/>
</dbReference>
<evidence type="ECO:0000256" key="10">
    <source>
        <dbReference type="ARBA" id="ARBA00047558"/>
    </source>
</evidence>
<dbReference type="GO" id="GO:0004674">
    <property type="term" value="F:protein serine/threonine kinase activity"/>
    <property type="evidence" value="ECO:0007669"/>
    <property type="project" value="UniProtKB-KW"/>
</dbReference>
<evidence type="ECO:0000256" key="12">
    <source>
        <dbReference type="PROSITE-ProRule" id="PRU00076"/>
    </source>
</evidence>
<dbReference type="InterPro" id="IPR018097">
    <property type="entry name" value="EGF_Ca-bd_CS"/>
</dbReference>
<dbReference type="InterPro" id="IPR000152">
    <property type="entry name" value="EGF-type_Asp/Asn_hydroxyl_site"/>
</dbReference>
<dbReference type="Gene3D" id="2.10.25.10">
    <property type="entry name" value="Laminin"/>
    <property type="match status" value="1"/>
</dbReference>
<dbReference type="InterPro" id="IPR011009">
    <property type="entry name" value="Kinase-like_dom_sf"/>
</dbReference>
<dbReference type="PROSITE" id="PS00107">
    <property type="entry name" value="PROTEIN_KINASE_ATP"/>
    <property type="match status" value="1"/>
</dbReference>
<dbReference type="PROSITE" id="PS50026">
    <property type="entry name" value="EGF_3"/>
    <property type="match status" value="1"/>
</dbReference>
<evidence type="ECO:0000256" key="4">
    <source>
        <dbReference type="ARBA" id="ARBA00022729"/>
    </source>
</evidence>
<dbReference type="CDD" id="cd00054">
    <property type="entry name" value="EGF_CA"/>
    <property type="match status" value="1"/>
</dbReference>
<dbReference type="EMBL" id="JAVXUP010000523">
    <property type="protein sequence ID" value="KAK3025932.1"/>
    <property type="molecule type" value="Genomic_DNA"/>
</dbReference>
<evidence type="ECO:0000256" key="5">
    <source>
        <dbReference type="ARBA" id="ARBA00022737"/>
    </source>
</evidence>
<organism evidence="17 18">
    <name type="scientific">Escallonia herrerae</name>
    <dbReference type="NCBI Taxonomy" id="1293975"/>
    <lineage>
        <taxon>Eukaryota</taxon>
        <taxon>Viridiplantae</taxon>
        <taxon>Streptophyta</taxon>
        <taxon>Embryophyta</taxon>
        <taxon>Tracheophyta</taxon>
        <taxon>Spermatophyta</taxon>
        <taxon>Magnoliopsida</taxon>
        <taxon>eudicotyledons</taxon>
        <taxon>Gunneridae</taxon>
        <taxon>Pentapetalae</taxon>
        <taxon>asterids</taxon>
        <taxon>campanulids</taxon>
        <taxon>Escalloniales</taxon>
        <taxon>Escalloniaceae</taxon>
        <taxon>Escallonia</taxon>
    </lineage>
</organism>
<dbReference type="PROSITE" id="PS01187">
    <property type="entry name" value="EGF_CA"/>
    <property type="match status" value="1"/>
</dbReference>
<comment type="catalytic activity">
    <reaction evidence="10">
        <text>L-seryl-[protein] + ATP = O-phospho-L-seryl-[protein] + ADP + H(+)</text>
        <dbReference type="Rhea" id="RHEA:17989"/>
        <dbReference type="Rhea" id="RHEA-COMP:9863"/>
        <dbReference type="Rhea" id="RHEA-COMP:11604"/>
        <dbReference type="ChEBI" id="CHEBI:15378"/>
        <dbReference type="ChEBI" id="CHEBI:29999"/>
        <dbReference type="ChEBI" id="CHEBI:30616"/>
        <dbReference type="ChEBI" id="CHEBI:83421"/>
        <dbReference type="ChEBI" id="CHEBI:456216"/>
    </reaction>
</comment>
<gene>
    <name evidence="17" type="ORF">RJ639_040848</name>
</gene>